<dbReference type="InterPro" id="IPR008978">
    <property type="entry name" value="HSP20-like_chaperone"/>
</dbReference>
<evidence type="ECO:0000259" key="4">
    <source>
        <dbReference type="PROSITE" id="PS01031"/>
    </source>
</evidence>
<evidence type="ECO:0000256" key="1">
    <source>
        <dbReference type="PROSITE-ProRule" id="PRU00285"/>
    </source>
</evidence>
<dbReference type="CDD" id="cd06464">
    <property type="entry name" value="ACD_sHsps-like"/>
    <property type="match status" value="1"/>
</dbReference>
<dbReference type="SUPFAM" id="SSF49764">
    <property type="entry name" value="HSP20-like chaperones"/>
    <property type="match status" value="1"/>
</dbReference>
<organism evidence="5 6">
    <name type="scientific">Candidatus Wildermuthbacteria bacterium RIFCSPHIGHO2_02_FULL_45_25</name>
    <dbReference type="NCBI Taxonomy" id="1802450"/>
    <lineage>
        <taxon>Bacteria</taxon>
        <taxon>Candidatus Wildermuthiibacteriota</taxon>
    </lineage>
</organism>
<protein>
    <recommendedName>
        <fullName evidence="4">SHSP domain-containing protein</fullName>
    </recommendedName>
</protein>
<dbReference type="Proteomes" id="UP000178092">
    <property type="component" value="Unassembled WGS sequence"/>
</dbReference>
<sequence length="175" mass="20254">MKISIFKQKQSFQQEPELKTADDPASQPLSEKDSSATKVQIQEDTSQEEILTDETTLNEETNWFEPEGELAIDVYQTDKDIVIQSAIAGIRPEDLDVTIENDMVTLRGKRNNPEETDDKQYFHQECFWGVFSRQVFLPEEVDVRSAQAMMKDGVLTLRLPKMKRERSRKVNILKK</sequence>
<feature type="region of interest" description="Disordered" evidence="3">
    <location>
        <begin position="1"/>
        <end position="50"/>
    </location>
</feature>
<dbReference type="EMBL" id="MHTV01000037">
    <property type="protein sequence ID" value="OHA66092.1"/>
    <property type="molecule type" value="Genomic_DNA"/>
</dbReference>
<dbReference type="InterPro" id="IPR002068">
    <property type="entry name" value="A-crystallin/Hsp20_dom"/>
</dbReference>
<dbReference type="InterPro" id="IPR031107">
    <property type="entry name" value="Small_HSP"/>
</dbReference>
<dbReference type="AlphaFoldDB" id="A0A1G2R1H2"/>
<evidence type="ECO:0000256" key="3">
    <source>
        <dbReference type="SAM" id="MobiDB-lite"/>
    </source>
</evidence>
<accession>A0A1G2R1H2</accession>
<name>A0A1G2R1H2_9BACT</name>
<dbReference type="PROSITE" id="PS01031">
    <property type="entry name" value="SHSP"/>
    <property type="match status" value="1"/>
</dbReference>
<evidence type="ECO:0000313" key="5">
    <source>
        <dbReference type="EMBL" id="OHA66092.1"/>
    </source>
</evidence>
<dbReference type="Gene3D" id="2.60.40.790">
    <property type="match status" value="1"/>
</dbReference>
<proteinExistence type="inferred from homology"/>
<dbReference type="PANTHER" id="PTHR11527">
    <property type="entry name" value="HEAT-SHOCK PROTEIN 20 FAMILY MEMBER"/>
    <property type="match status" value="1"/>
</dbReference>
<dbReference type="Pfam" id="PF00011">
    <property type="entry name" value="HSP20"/>
    <property type="match status" value="1"/>
</dbReference>
<evidence type="ECO:0000313" key="6">
    <source>
        <dbReference type="Proteomes" id="UP000178092"/>
    </source>
</evidence>
<feature type="domain" description="SHSP" evidence="4">
    <location>
        <begin position="63"/>
        <end position="175"/>
    </location>
</feature>
<evidence type="ECO:0000256" key="2">
    <source>
        <dbReference type="RuleBase" id="RU003616"/>
    </source>
</evidence>
<comment type="similarity">
    <text evidence="1 2">Belongs to the small heat shock protein (HSP20) family.</text>
</comment>
<comment type="caution">
    <text evidence="5">The sequence shown here is derived from an EMBL/GenBank/DDBJ whole genome shotgun (WGS) entry which is preliminary data.</text>
</comment>
<reference evidence="5 6" key="1">
    <citation type="journal article" date="2016" name="Nat. Commun.">
        <title>Thousands of microbial genomes shed light on interconnected biogeochemical processes in an aquifer system.</title>
        <authorList>
            <person name="Anantharaman K."/>
            <person name="Brown C.T."/>
            <person name="Hug L.A."/>
            <person name="Sharon I."/>
            <person name="Castelle C.J."/>
            <person name="Probst A.J."/>
            <person name="Thomas B.C."/>
            <person name="Singh A."/>
            <person name="Wilkins M.J."/>
            <person name="Karaoz U."/>
            <person name="Brodie E.L."/>
            <person name="Williams K.H."/>
            <person name="Hubbard S.S."/>
            <person name="Banfield J.F."/>
        </authorList>
    </citation>
    <scope>NUCLEOTIDE SEQUENCE [LARGE SCALE GENOMIC DNA]</scope>
</reference>
<gene>
    <name evidence="5" type="ORF">A3C04_00740</name>
</gene>